<protein>
    <submittedName>
        <fullName evidence="2">Ribbon-helix-helix protein, CopG family</fullName>
    </submittedName>
</protein>
<proteinExistence type="predicted"/>
<dbReference type="Gene3D" id="1.10.1220.10">
    <property type="entry name" value="Met repressor-like"/>
    <property type="match status" value="1"/>
</dbReference>
<feature type="domain" description="Ribbon-helix-helix protein CopG" evidence="1">
    <location>
        <begin position="62"/>
        <end position="98"/>
    </location>
</feature>
<dbReference type="InterPro" id="IPR002145">
    <property type="entry name" value="CopG"/>
</dbReference>
<dbReference type="InterPro" id="IPR010985">
    <property type="entry name" value="Ribbon_hlx_hlx"/>
</dbReference>
<evidence type="ECO:0000313" key="2">
    <source>
        <dbReference type="EMBL" id="QSX31285.1"/>
    </source>
</evidence>
<dbReference type="EMBL" id="CP071504">
    <property type="protein sequence ID" value="QSX31285.1"/>
    <property type="molecule type" value="Genomic_DNA"/>
</dbReference>
<keyword evidence="3" id="KW-1185">Reference proteome</keyword>
<dbReference type="Pfam" id="PF01402">
    <property type="entry name" value="RHH_1"/>
    <property type="match status" value="1"/>
</dbReference>
<dbReference type="KEGG" id="scyp:JYB88_06540"/>
<organism evidence="2 3">
    <name type="scientific">Shewanella cyperi</name>
    <dbReference type="NCBI Taxonomy" id="2814292"/>
    <lineage>
        <taxon>Bacteria</taxon>
        <taxon>Pseudomonadati</taxon>
        <taxon>Pseudomonadota</taxon>
        <taxon>Gammaproteobacteria</taxon>
        <taxon>Alteromonadales</taxon>
        <taxon>Shewanellaceae</taxon>
        <taxon>Shewanella</taxon>
    </lineage>
</organism>
<evidence type="ECO:0000313" key="3">
    <source>
        <dbReference type="Proteomes" id="UP000663281"/>
    </source>
</evidence>
<dbReference type="GO" id="GO:0006355">
    <property type="term" value="P:regulation of DNA-templated transcription"/>
    <property type="evidence" value="ECO:0007669"/>
    <property type="project" value="InterPro"/>
</dbReference>
<dbReference type="Proteomes" id="UP000663281">
    <property type="component" value="Chromosome"/>
</dbReference>
<accession>A0A974XMS4</accession>
<reference evidence="2 3" key="1">
    <citation type="submission" date="2021-03" db="EMBL/GenBank/DDBJ databases">
        <title>Novel species identification of genus Shewanella.</title>
        <authorList>
            <person name="Liu G."/>
            <person name="Zhang Q."/>
        </authorList>
    </citation>
    <scope>NUCLEOTIDE SEQUENCE [LARGE SCALE GENOMIC DNA]</scope>
    <source>
        <strain evidence="2 3">FJAT-53726</strain>
    </source>
</reference>
<gene>
    <name evidence="2" type="ORF">JYB88_06540</name>
</gene>
<dbReference type="RefSeq" id="WP_207325888.1">
    <property type="nucleotide sequence ID" value="NZ_CP071504.1"/>
</dbReference>
<sequence length="115" mass="12928">MSLTDLKRKKPKVDRSKISVEDFIADANNYAAGKPTLLAGQKSKPPKRGLDKMTTKSYRHATFTLTEASIAQLDEIAKESGIAKSKLLRILIKEFYDKSSGEQGHILQRRKDDHL</sequence>
<dbReference type="SUPFAM" id="SSF47598">
    <property type="entry name" value="Ribbon-helix-helix"/>
    <property type="match status" value="1"/>
</dbReference>
<dbReference type="AlphaFoldDB" id="A0A974XMS4"/>
<evidence type="ECO:0000259" key="1">
    <source>
        <dbReference type="Pfam" id="PF01402"/>
    </source>
</evidence>
<dbReference type="InterPro" id="IPR013321">
    <property type="entry name" value="Arc_rbn_hlx_hlx"/>
</dbReference>
<name>A0A974XMS4_9GAMM</name>